<evidence type="ECO:0000313" key="3">
    <source>
        <dbReference type="Proteomes" id="UP000001075"/>
    </source>
</evidence>
<evidence type="ECO:0000313" key="2">
    <source>
        <dbReference type="EMBL" id="EGV96220.1"/>
    </source>
</evidence>
<dbReference type="InParanoid" id="G3H6E9"/>
<proteinExistence type="predicted"/>
<evidence type="ECO:0000256" key="1">
    <source>
        <dbReference type="SAM" id="MobiDB-lite"/>
    </source>
</evidence>
<feature type="region of interest" description="Disordered" evidence="1">
    <location>
        <begin position="32"/>
        <end position="51"/>
    </location>
</feature>
<dbReference type="Proteomes" id="UP000001075">
    <property type="component" value="Unassembled WGS sequence"/>
</dbReference>
<dbReference type="EMBL" id="JH000173">
    <property type="protein sequence ID" value="EGV96220.1"/>
    <property type="molecule type" value="Genomic_DNA"/>
</dbReference>
<sequence length="51" mass="5602">MKIELEPKIHVKSCAWPHVPVTPVLLRAETRGSPGLADCQPSSRFSETVCV</sequence>
<protein>
    <submittedName>
        <fullName evidence="2">Uncharacterized protein</fullName>
    </submittedName>
</protein>
<reference evidence="3" key="1">
    <citation type="journal article" date="2011" name="Nat. Biotechnol.">
        <title>The genomic sequence of the Chinese hamster ovary (CHO)-K1 cell line.</title>
        <authorList>
            <person name="Xu X."/>
            <person name="Nagarajan H."/>
            <person name="Lewis N.E."/>
            <person name="Pan S."/>
            <person name="Cai Z."/>
            <person name="Liu X."/>
            <person name="Chen W."/>
            <person name="Xie M."/>
            <person name="Wang W."/>
            <person name="Hammond S."/>
            <person name="Andersen M.R."/>
            <person name="Neff N."/>
            <person name="Passarelli B."/>
            <person name="Koh W."/>
            <person name="Fan H.C."/>
            <person name="Wang J."/>
            <person name="Gui Y."/>
            <person name="Lee K.H."/>
            <person name="Betenbaugh M.J."/>
            <person name="Quake S.R."/>
            <person name="Famili I."/>
            <person name="Palsson B.O."/>
            <person name="Wang J."/>
        </authorList>
    </citation>
    <scope>NUCLEOTIDE SEQUENCE [LARGE SCALE GENOMIC DNA]</scope>
    <source>
        <strain evidence="3">CHO K1 cell line</strain>
    </source>
</reference>
<accession>G3H6E9</accession>
<gene>
    <name evidence="2" type="ORF">I79_005906</name>
</gene>
<organism evidence="2 3">
    <name type="scientific">Cricetulus griseus</name>
    <name type="common">Chinese hamster</name>
    <name type="synonym">Cricetulus barabensis griseus</name>
    <dbReference type="NCBI Taxonomy" id="10029"/>
    <lineage>
        <taxon>Eukaryota</taxon>
        <taxon>Metazoa</taxon>
        <taxon>Chordata</taxon>
        <taxon>Craniata</taxon>
        <taxon>Vertebrata</taxon>
        <taxon>Euteleostomi</taxon>
        <taxon>Mammalia</taxon>
        <taxon>Eutheria</taxon>
        <taxon>Euarchontoglires</taxon>
        <taxon>Glires</taxon>
        <taxon>Rodentia</taxon>
        <taxon>Myomorpha</taxon>
        <taxon>Muroidea</taxon>
        <taxon>Cricetidae</taxon>
        <taxon>Cricetinae</taxon>
        <taxon>Cricetulus</taxon>
    </lineage>
</organism>
<feature type="compositionally biased region" description="Polar residues" evidence="1">
    <location>
        <begin position="40"/>
        <end position="51"/>
    </location>
</feature>
<dbReference type="AlphaFoldDB" id="G3H6E9"/>
<name>G3H6E9_CRIGR</name>